<dbReference type="AlphaFoldDB" id="A0A1Y6IYH8"/>
<name>A0A1Y6IYH8_9VIBR</name>
<evidence type="ECO:0000313" key="3">
    <source>
        <dbReference type="EMBL" id="SMS01880.1"/>
    </source>
</evidence>
<gene>
    <name evidence="3" type="primary">ytpA</name>
    <name evidence="2" type="ORF">SBX37_06890</name>
    <name evidence="3" type="ORF">VIM7927_03189</name>
</gene>
<keyword evidence="3" id="KW-0378">Hydrolase</keyword>
<dbReference type="InterPro" id="IPR022742">
    <property type="entry name" value="Hydrolase_4"/>
</dbReference>
<dbReference type="GO" id="GO:0016787">
    <property type="term" value="F:hydrolase activity"/>
    <property type="evidence" value="ECO:0007669"/>
    <property type="project" value="UniProtKB-KW"/>
</dbReference>
<dbReference type="EC" id="3.1.1.-" evidence="3"/>
<dbReference type="OrthoDB" id="9788260at2"/>
<dbReference type="PANTHER" id="PTHR11614">
    <property type="entry name" value="PHOSPHOLIPASE-RELATED"/>
    <property type="match status" value="1"/>
</dbReference>
<sequence>MNQHSIPTYPYTQESLFEQAINNDISCFWENRQEGTIPAFDRKQLYWCRFTHPDHNQMIFIANGRIESTWKYQELLYDLFRQGYDIYTYDHRGQGFSARLCDDEQIGHVGEFDDYIRDMETLLEHIETKTYQARFLLAHSMGGAVVTRYIQTHPRHGFHAMALTAPMFGLNIPRLLRPIALPLTQILSGLSAKPTYAPGYQAYYPKPFEDNPLTHSQIRYQWFRALYEEHPELKIGGPSTHWVWQSLIAIRQCHQLTRQITLPTLILQAGEDTIVNNHAQDLFCRKVAKTNPQIDLVNIAGAKHELLFETDQYRTPTLDEILKHFSSCSPDVSAVSAY</sequence>
<dbReference type="SUPFAM" id="SSF53474">
    <property type="entry name" value="alpha/beta-Hydrolases"/>
    <property type="match status" value="1"/>
</dbReference>
<organism evidence="3 4">
    <name type="scientific">Vibrio mangrovi</name>
    <dbReference type="NCBI Taxonomy" id="474394"/>
    <lineage>
        <taxon>Bacteria</taxon>
        <taxon>Pseudomonadati</taxon>
        <taxon>Pseudomonadota</taxon>
        <taxon>Gammaproteobacteria</taxon>
        <taxon>Vibrionales</taxon>
        <taxon>Vibrionaceae</taxon>
        <taxon>Vibrio</taxon>
    </lineage>
</organism>
<evidence type="ECO:0000313" key="5">
    <source>
        <dbReference type="Proteomes" id="UP001283366"/>
    </source>
</evidence>
<evidence type="ECO:0000313" key="2">
    <source>
        <dbReference type="EMBL" id="MDW6002589.1"/>
    </source>
</evidence>
<dbReference type="EMBL" id="JAWRCO010000001">
    <property type="protein sequence ID" value="MDW6002589.1"/>
    <property type="molecule type" value="Genomic_DNA"/>
</dbReference>
<feature type="domain" description="Serine aminopeptidase S33" evidence="1">
    <location>
        <begin position="55"/>
        <end position="311"/>
    </location>
</feature>
<dbReference type="Pfam" id="PF12146">
    <property type="entry name" value="Hydrolase_4"/>
    <property type="match status" value="1"/>
</dbReference>
<dbReference type="Gene3D" id="3.40.50.1820">
    <property type="entry name" value="alpha/beta hydrolase"/>
    <property type="match status" value="1"/>
</dbReference>
<dbReference type="EMBL" id="FXXI01000007">
    <property type="protein sequence ID" value="SMS01880.1"/>
    <property type="molecule type" value="Genomic_DNA"/>
</dbReference>
<reference evidence="2 5" key="2">
    <citation type="submission" date="2023-11" db="EMBL/GenBank/DDBJ databases">
        <title>Plant-associative lifestyle of Vibrio porteresiae and its evolutionary dynamics.</title>
        <authorList>
            <person name="Rameshkumar N."/>
            <person name="Kirti K."/>
        </authorList>
    </citation>
    <scope>NUCLEOTIDE SEQUENCE [LARGE SCALE GENOMIC DNA]</scope>
    <source>
        <strain evidence="2 5">MSSRF38</strain>
    </source>
</reference>
<accession>A0A1Y6IYH8</accession>
<protein>
    <submittedName>
        <fullName evidence="2">Alpha/beta fold hydrolase</fullName>
    </submittedName>
    <submittedName>
        <fullName evidence="3">Phospholipase YtpA</fullName>
        <ecNumber evidence="3">3.1.1.-</ecNumber>
    </submittedName>
</protein>
<dbReference type="Proteomes" id="UP001283366">
    <property type="component" value="Unassembled WGS sequence"/>
</dbReference>
<keyword evidence="5" id="KW-1185">Reference proteome</keyword>
<proteinExistence type="predicted"/>
<dbReference type="InterPro" id="IPR051044">
    <property type="entry name" value="MAG_DAG_Lipase"/>
</dbReference>
<dbReference type="RefSeq" id="WP_087481910.1">
    <property type="nucleotide sequence ID" value="NZ_AP024883.1"/>
</dbReference>
<dbReference type="Proteomes" id="UP000196125">
    <property type="component" value="Unassembled WGS sequence"/>
</dbReference>
<evidence type="ECO:0000259" key="1">
    <source>
        <dbReference type="Pfam" id="PF12146"/>
    </source>
</evidence>
<dbReference type="InterPro" id="IPR029058">
    <property type="entry name" value="AB_hydrolase_fold"/>
</dbReference>
<reference evidence="3 4" key="1">
    <citation type="submission" date="2017-05" db="EMBL/GenBank/DDBJ databases">
        <authorList>
            <person name="Song R."/>
            <person name="Chenine A.L."/>
            <person name="Ruprecht R.M."/>
        </authorList>
    </citation>
    <scope>NUCLEOTIDE SEQUENCE [LARGE SCALE GENOMIC DNA]</scope>
    <source>
        <strain evidence="3 4">CECT 7927</strain>
    </source>
</reference>
<evidence type="ECO:0000313" key="4">
    <source>
        <dbReference type="Proteomes" id="UP000196125"/>
    </source>
</evidence>